<name>F2E9K8_HORVV</name>
<dbReference type="AlphaFoldDB" id="F2E9K8"/>
<protein>
    <submittedName>
        <fullName evidence="2">Predicted protein</fullName>
    </submittedName>
</protein>
<feature type="region of interest" description="Disordered" evidence="1">
    <location>
        <begin position="35"/>
        <end position="86"/>
    </location>
</feature>
<evidence type="ECO:0000313" key="2">
    <source>
        <dbReference type="EMBL" id="BAK04030.1"/>
    </source>
</evidence>
<reference evidence="2" key="1">
    <citation type="journal article" date="2011" name="Plant Physiol.">
        <title>Comprehensive sequence analysis of 24,783 barley full-length cDNAs derived from 12 clone libraries.</title>
        <authorList>
            <person name="Matsumoto T."/>
            <person name="Tanaka T."/>
            <person name="Sakai H."/>
            <person name="Amano N."/>
            <person name="Kanamori H."/>
            <person name="Kurita K."/>
            <person name="Kikuta A."/>
            <person name="Kamiya K."/>
            <person name="Yamamoto M."/>
            <person name="Ikawa H."/>
            <person name="Fujii N."/>
            <person name="Hori K."/>
            <person name="Itoh T."/>
            <person name="Sato K."/>
        </authorList>
    </citation>
    <scope>NUCLEOTIDE SEQUENCE</scope>
    <source>
        <tissue evidence="2">Seed</tissue>
    </source>
</reference>
<proteinExistence type="evidence at transcript level"/>
<evidence type="ECO:0000256" key="1">
    <source>
        <dbReference type="SAM" id="MobiDB-lite"/>
    </source>
</evidence>
<accession>F2E9K8</accession>
<organism evidence="2">
    <name type="scientific">Hordeum vulgare subsp. vulgare</name>
    <name type="common">Domesticated barley</name>
    <dbReference type="NCBI Taxonomy" id="112509"/>
    <lineage>
        <taxon>Eukaryota</taxon>
        <taxon>Viridiplantae</taxon>
        <taxon>Streptophyta</taxon>
        <taxon>Embryophyta</taxon>
        <taxon>Tracheophyta</taxon>
        <taxon>Spermatophyta</taxon>
        <taxon>Magnoliopsida</taxon>
        <taxon>Liliopsida</taxon>
        <taxon>Poales</taxon>
        <taxon>Poaceae</taxon>
        <taxon>BOP clade</taxon>
        <taxon>Pooideae</taxon>
        <taxon>Triticodae</taxon>
        <taxon>Triticeae</taxon>
        <taxon>Hordeinae</taxon>
        <taxon>Hordeum</taxon>
    </lineage>
</organism>
<sequence length="86" mass="9160">MTAPGRRLVPTRLGLACRLALLLRHMRAPLRCDSGRGRVGWGGRPNFQVGGDDGAPRQPTSPNSVDRDGCCRAGTFAHHQSGQSPA</sequence>
<dbReference type="EMBL" id="AK372833">
    <property type="protein sequence ID" value="BAK04030.1"/>
    <property type="molecule type" value="mRNA"/>
</dbReference>